<keyword evidence="1" id="KW-1185">Reference proteome</keyword>
<dbReference type="Proteomes" id="UP000095281">
    <property type="component" value="Unplaced"/>
</dbReference>
<proteinExistence type="predicted"/>
<accession>A0A1I8BWN8</accession>
<name>A0A1I8BWN8_MELHA</name>
<protein>
    <submittedName>
        <fullName evidence="2">DNA-directed RNA polymerase</fullName>
    </submittedName>
</protein>
<evidence type="ECO:0000313" key="1">
    <source>
        <dbReference type="Proteomes" id="UP000095281"/>
    </source>
</evidence>
<evidence type="ECO:0000313" key="2">
    <source>
        <dbReference type="WBParaSite" id="MhA1_Contig749.frz3.gene6"/>
    </source>
</evidence>
<organism evidence="1 2">
    <name type="scientific">Meloidogyne hapla</name>
    <name type="common">Root-knot nematode worm</name>
    <dbReference type="NCBI Taxonomy" id="6305"/>
    <lineage>
        <taxon>Eukaryota</taxon>
        <taxon>Metazoa</taxon>
        <taxon>Ecdysozoa</taxon>
        <taxon>Nematoda</taxon>
        <taxon>Chromadorea</taxon>
        <taxon>Rhabditida</taxon>
        <taxon>Tylenchina</taxon>
        <taxon>Tylenchomorpha</taxon>
        <taxon>Tylenchoidea</taxon>
        <taxon>Meloidogynidae</taxon>
        <taxon>Meloidogyninae</taxon>
        <taxon>Meloidogyne</taxon>
    </lineage>
</organism>
<dbReference type="WBParaSite" id="MhA1_Contig749.frz3.gene6">
    <property type="protein sequence ID" value="MhA1_Contig749.frz3.gene6"/>
    <property type="gene ID" value="MhA1_Contig749.frz3.gene6"/>
</dbReference>
<dbReference type="AlphaFoldDB" id="A0A1I8BWN8"/>
<sequence>MKEIVLLRCMHNAVHGRIGAQKFVIPNENDVNSCKLADFDSSNIKNENPRISNTDKVDFGYMIADLIRNRLGGASKDGRLERIAKECVNVAYPTSSMTAIVKFLNGECDGFKRDRVILPGNTIWCE</sequence>
<reference evidence="2" key="1">
    <citation type="submission" date="2016-11" db="UniProtKB">
        <authorList>
            <consortium name="WormBaseParasite"/>
        </authorList>
    </citation>
    <scope>IDENTIFICATION</scope>
</reference>